<gene>
    <name evidence="9" type="ORF">Voc01_090690</name>
</gene>
<keyword evidence="10" id="KW-1185">Reference proteome</keyword>
<evidence type="ECO:0000313" key="10">
    <source>
        <dbReference type="Proteomes" id="UP000635606"/>
    </source>
</evidence>
<feature type="transmembrane region" description="Helical" evidence="7">
    <location>
        <begin position="278"/>
        <end position="299"/>
    </location>
</feature>
<feature type="region of interest" description="Disordered" evidence="6">
    <location>
        <begin position="32"/>
        <end position="57"/>
    </location>
</feature>
<feature type="transmembrane region" description="Helical" evidence="7">
    <location>
        <begin position="6"/>
        <end position="24"/>
    </location>
</feature>
<evidence type="ECO:0000256" key="1">
    <source>
        <dbReference type="ARBA" id="ARBA00004651"/>
    </source>
</evidence>
<dbReference type="PANTHER" id="PTHR35007:SF1">
    <property type="entry name" value="PILUS ASSEMBLY PROTEIN"/>
    <property type="match status" value="1"/>
</dbReference>
<protein>
    <submittedName>
        <fullName evidence="9">Type II secretion system protein</fullName>
    </submittedName>
</protein>
<dbReference type="PANTHER" id="PTHR35007">
    <property type="entry name" value="INTEGRAL MEMBRANE PROTEIN-RELATED"/>
    <property type="match status" value="1"/>
</dbReference>
<evidence type="ECO:0000313" key="9">
    <source>
        <dbReference type="EMBL" id="GIJ74152.1"/>
    </source>
</evidence>
<evidence type="ECO:0000256" key="4">
    <source>
        <dbReference type="ARBA" id="ARBA00022989"/>
    </source>
</evidence>
<dbReference type="RefSeq" id="WP_203933957.1">
    <property type="nucleotide sequence ID" value="NZ_BOPH01000130.1"/>
</dbReference>
<comment type="caution">
    <text evidence="9">The sequence shown here is derived from an EMBL/GenBank/DDBJ whole genome shotgun (WGS) entry which is preliminary data.</text>
</comment>
<dbReference type="GO" id="GO:0005886">
    <property type="term" value="C:plasma membrane"/>
    <property type="evidence" value="ECO:0007669"/>
    <property type="project" value="UniProtKB-SubCell"/>
</dbReference>
<evidence type="ECO:0000256" key="2">
    <source>
        <dbReference type="ARBA" id="ARBA00022475"/>
    </source>
</evidence>
<keyword evidence="4 7" id="KW-1133">Transmembrane helix</keyword>
<feature type="domain" description="Type II secretion system protein GspF" evidence="8">
    <location>
        <begin position="164"/>
        <end position="292"/>
    </location>
</feature>
<keyword evidence="3 7" id="KW-0812">Transmembrane</keyword>
<proteinExistence type="predicted"/>
<accession>A0A8J4A431</accession>
<evidence type="ECO:0000259" key="8">
    <source>
        <dbReference type="Pfam" id="PF00482"/>
    </source>
</evidence>
<reference evidence="9" key="1">
    <citation type="submission" date="2021-01" db="EMBL/GenBank/DDBJ databases">
        <title>Whole genome shotgun sequence of Virgisporangium ochraceum NBRC 16418.</title>
        <authorList>
            <person name="Komaki H."/>
            <person name="Tamura T."/>
        </authorList>
    </citation>
    <scope>NUCLEOTIDE SEQUENCE</scope>
    <source>
        <strain evidence="9">NBRC 16418</strain>
    </source>
</reference>
<dbReference type="Pfam" id="PF00482">
    <property type="entry name" value="T2SSF"/>
    <property type="match status" value="1"/>
</dbReference>
<keyword evidence="5 7" id="KW-0472">Membrane</keyword>
<feature type="transmembrane region" description="Helical" evidence="7">
    <location>
        <begin position="97"/>
        <end position="118"/>
    </location>
</feature>
<dbReference type="Proteomes" id="UP000635606">
    <property type="component" value="Unassembled WGS sequence"/>
</dbReference>
<dbReference type="InterPro" id="IPR018076">
    <property type="entry name" value="T2SS_GspF_dom"/>
</dbReference>
<organism evidence="9 10">
    <name type="scientific">Virgisporangium ochraceum</name>
    <dbReference type="NCBI Taxonomy" id="65505"/>
    <lineage>
        <taxon>Bacteria</taxon>
        <taxon>Bacillati</taxon>
        <taxon>Actinomycetota</taxon>
        <taxon>Actinomycetes</taxon>
        <taxon>Micromonosporales</taxon>
        <taxon>Micromonosporaceae</taxon>
        <taxon>Virgisporangium</taxon>
    </lineage>
</organism>
<dbReference type="EMBL" id="BOPH01000130">
    <property type="protein sequence ID" value="GIJ74152.1"/>
    <property type="molecule type" value="Genomic_DNA"/>
</dbReference>
<keyword evidence="2" id="KW-1003">Cell membrane</keyword>
<comment type="subcellular location">
    <subcellularLocation>
        <location evidence="1">Cell membrane</location>
        <topology evidence="1">Multi-pass membrane protein</topology>
    </subcellularLocation>
</comment>
<name>A0A8J4A431_9ACTN</name>
<evidence type="ECO:0000256" key="6">
    <source>
        <dbReference type="SAM" id="MobiDB-lite"/>
    </source>
</evidence>
<evidence type="ECO:0000256" key="3">
    <source>
        <dbReference type="ARBA" id="ARBA00022692"/>
    </source>
</evidence>
<feature type="transmembrane region" description="Helical" evidence="7">
    <location>
        <begin position="124"/>
        <end position="144"/>
    </location>
</feature>
<dbReference type="AlphaFoldDB" id="A0A8J4A431"/>
<evidence type="ECO:0000256" key="7">
    <source>
        <dbReference type="SAM" id="Phobius"/>
    </source>
</evidence>
<sequence>MTGALLLAGVGTGLGVWLMLIGWFPRPPRLESALDPDPSDPAAYPHSPTEAGQAGWSARLGRPGARWLRRAGLPRAGVRRDLVTLDKPVEVHLAEQATAIVFGLLLPPAAVGLVGVAGGAGAGAAVPVVASLILGTAGFFAADLSARSEAAKHRAAFRDALSSFLDLVVISLAAGSGVDQALDEAAAIGSGPAYRELRYALAEARLARVPPWDVLAVLGRRIGLAELQQLAATVALAGTEGAKVRTSLRARAVAMRDRQLAHAEGEANAATERMSLPVVALFAGFLIFLGYPAVAAVLIGL</sequence>
<evidence type="ECO:0000256" key="5">
    <source>
        <dbReference type="ARBA" id="ARBA00023136"/>
    </source>
</evidence>